<organism evidence="8 9">
    <name type="scientific">Parnassius mnemosyne</name>
    <name type="common">clouded apollo</name>
    <dbReference type="NCBI Taxonomy" id="213953"/>
    <lineage>
        <taxon>Eukaryota</taxon>
        <taxon>Metazoa</taxon>
        <taxon>Ecdysozoa</taxon>
        <taxon>Arthropoda</taxon>
        <taxon>Hexapoda</taxon>
        <taxon>Insecta</taxon>
        <taxon>Pterygota</taxon>
        <taxon>Neoptera</taxon>
        <taxon>Endopterygota</taxon>
        <taxon>Lepidoptera</taxon>
        <taxon>Glossata</taxon>
        <taxon>Ditrysia</taxon>
        <taxon>Papilionoidea</taxon>
        <taxon>Papilionidae</taxon>
        <taxon>Parnassiinae</taxon>
        <taxon>Parnassini</taxon>
        <taxon>Parnassius</taxon>
        <taxon>Driopa</taxon>
    </lineage>
</organism>
<evidence type="ECO:0000256" key="5">
    <source>
        <dbReference type="PROSITE-ProRule" id="PRU00723"/>
    </source>
</evidence>
<reference evidence="8 9" key="1">
    <citation type="submission" date="2023-11" db="EMBL/GenBank/DDBJ databases">
        <authorList>
            <person name="Hedman E."/>
            <person name="Englund M."/>
            <person name="Stromberg M."/>
            <person name="Nyberg Akerstrom W."/>
            <person name="Nylinder S."/>
            <person name="Jareborg N."/>
            <person name="Kallberg Y."/>
            <person name="Kronander E."/>
        </authorList>
    </citation>
    <scope>NUCLEOTIDE SEQUENCE [LARGE SCALE GENOMIC DNA]</scope>
</reference>
<feature type="region of interest" description="Disordered" evidence="6">
    <location>
        <begin position="1"/>
        <end position="53"/>
    </location>
</feature>
<protein>
    <recommendedName>
        <fullName evidence="7">C3H1-type domain-containing protein</fullName>
    </recommendedName>
</protein>
<feature type="zinc finger region" description="C3H1-type" evidence="5">
    <location>
        <begin position="106"/>
        <end position="134"/>
    </location>
</feature>
<evidence type="ECO:0000313" key="8">
    <source>
        <dbReference type="EMBL" id="CAK1595066.1"/>
    </source>
</evidence>
<dbReference type="PANTHER" id="PTHR12675">
    <property type="entry name" value="MUSCLEBLIND-LIKE PROTEIN"/>
    <property type="match status" value="1"/>
</dbReference>
<dbReference type="PROSITE" id="PS50103">
    <property type="entry name" value="ZF_C3H1"/>
    <property type="match status" value="1"/>
</dbReference>
<accession>A0AAV1LN67</accession>
<keyword evidence="1 5" id="KW-0479">Metal-binding</keyword>
<keyword evidence="3 5" id="KW-0863">Zinc-finger</keyword>
<dbReference type="GO" id="GO:0008270">
    <property type="term" value="F:zinc ion binding"/>
    <property type="evidence" value="ECO:0007669"/>
    <property type="project" value="UniProtKB-KW"/>
</dbReference>
<dbReference type="EMBL" id="CAVLGL010000091">
    <property type="protein sequence ID" value="CAK1595066.1"/>
    <property type="molecule type" value="Genomic_DNA"/>
</dbReference>
<feature type="region of interest" description="Disordered" evidence="6">
    <location>
        <begin position="78"/>
        <end position="104"/>
    </location>
</feature>
<keyword evidence="9" id="KW-1185">Reference proteome</keyword>
<dbReference type="Proteomes" id="UP001314205">
    <property type="component" value="Unassembled WGS sequence"/>
</dbReference>
<dbReference type="GO" id="GO:0003723">
    <property type="term" value="F:RNA binding"/>
    <property type="evidence" value="ECO:0007669"/>
    <property type="project" value="TreeGrafter"/>
</dbReference>
<evidence type="ECO:0000256" key="6">
    <source>
        <dbReference type="SAM" id="MobiDB-lite"/>
    </source>
</evidence>
<evidence type="ECO:0000313" key="9">
    <source>
        <dbReference type="Proteomes" id="UP001314205"/>
    </source>
</evidence>
<dbReference type="InterPro" id="IPR000571">
    <property type="entry name" value="Znf_CCCH"/>
</dbReference>
<feature type="domain" description="C3H1-type" evidence="7">
    <location>
        <begin position="106"/>
        <end position="134"/>
    </location>
</feature>
<dbReference type="PANTHER" id="PTHR12675:SF6">
    <property type="entry name" value="ZINC FINGER CCCH DOMAIN-CONTAINING PROTEIN 10"/>
    <property type="match status" value="1"/>
</dbReference>
<comment type="caution">
    <text evidence="8">The sequence shown here is derived from an EMBL/GenBank/DDBJ whole genome shotgun (WGS) entry which is preliminary data.</text>
</comment>
<dbReference type="AlphaFoldDB" id="A0AAV1LN67"/>
<keyword evidence="2" id="KW-0677">Repeat</keyword>
<evidence type="ECO:0000256" key="4">
    <source>
        <dbReference type="ARBA" id="ARBA00022833"/>
    </source>
</evidence>
<evidence type="ECO:0000259" key="7">
    <source>
        <dbReference type="PROSITE" id="PS50103"/>
    </source>
</evidence>
<keyword evidence="4 5" id="KW-0862">Zinc</keyword>
<dbReference type="Gene3D" id="3.30.1370.210">
    <property type="match status" value="1"/>
</dbReference>
<evidence type="ECO:0000256" key="1">
    <source>
        <dbReference type="ARBA" id="ARBA00022723"/>
    </source>
</evidence>
<evidence type="ECO:0000256" key="3">
    <source>
        <dbReference type="ARBA" id="ARBA00022771"/>
    </source>
</evidence>
<dbReference type="GO" id="GO:0043484">
    <property type="term" value="P:regulation of RNA splicing"/>
    <property type="evidence" value="ECO:0007669"/>
    <property type="project" value="TreeGrafter"/>
</dbReference>
<gene>
    <name evidence="8" type="ORF">PARMNEM_LOCUS14603</name>
</gene>
<name>A0AAV1LN67_9NEOP</name>
<feature type="compositionally biased region" description="Pro residues" evidence="6">
    <location>
        <begin position="37"/>
        <end position="47"/>
    </location>
</feature>
<sequence length="225" mass="25576">MKKFIKSKIDHNETTSTPTILADPPSKVGSKKIMPDVQPPLPLGPPPPDEKPNLALKLKEEIEDVEYQIPWFKVSENSSVGGEESETLNQEKRRRELNAAEETDASQSKPMCRDFIRGMCTRPGTKCKFIHKCDVSQLVGVYVFCKNFQNCVCTRQNCKYVHATVFEEQNFYRTGLLPPHALKHYKKVNILAPPPPPPPVGKISMRLALRRPLFFALLTFLKCMH</sequence>
<feature type="compositionally biased region" description="Basic and acidic residues" evidence="6">
    <location>
        <begin position="89"/>
        <end position="98"/>
    </location>
</feature>
<proteinExistence type="predicted"/>
<evidence type="ECO:0000256" key="2">
    <source>
        <dbReference type="ARBA" id="ARBA00022737"/>
    </source>
</evidence>